<proteinExistence type="predicted"/>
<protein>
    <submittedName>
        <fullName evidence="1">Uncharacterized protein</fullName>
    </submittedName>
</protein>
<organism evidence="1 2">
    <name type="scientific">Kroppenstedtia guangzhouensis</name>
    <dbReference type="NCBI Taxonomy" id="1274356"/>
    <lineage>
        <taxon>Bacteria</taxon>
        <taxon>Bacillati</taxon>
        <taxon>Bacillota</taxon>
        <taxon>Bacilli</taxon>
        <taxon>Bacillales</taxon>
        <taxon>Thermoactinomycetaceae</taxon>
        <taxon>Kroppenstedtia</taxon>
    </lineage>
</organism>
<comment type="caution">
    <text evidence="1">The sequence shown here is derived from an EMBL/GenBank/DDBJ whole genome shotgun (WGS) entry which is preliminary data.</text>
</comment>
<evidence type="ECO:0000313" key="1">
    <source>
        <dbReference type="EMBL" id="GGA56578.1"/>
    </source>
</evidence>
<evidence type="ECO:0000313" key="2">
    <source>
        <dbReference type="Proteomes" id="UP000617979"/>
    </source>
</evidence>
<dbReference type="EMBL" id="BMEX01000021">
    <property type="protein sequence ID" value="GGA56578.1"/>
    <property type="molecule type" value="Genomic_DNA"/>
</dbReference>
<name>A0ABQ1H3I9_9BACL</name>
<keyword evidence="2" id="KW-1185">Reference proteome</keyword>
<sequence>MSKPWAFEKVKPATSQTPALWAVQVGRKRIGYVRKAARELYRAGRTPEDMDTIQGSRAEAARWLYQEEVRG</sequence>
<accession>A0ABQ1H3I9</accession>
<dbReference type="RefSeq" id="WP_188433541.1">
    <property type="nucleotide sequence ID" value="NZ_BMEX01000021.1"/>
</dbReference>
<reference evidence="2" key="1">
    <citation type="journal article" date="2019" name="Int. J. Syst. Evol. Microbiol.">
        <title>The Global Catalogue of Microorganisms (GCM) 10K type strain sequencing project: providing services to taxonomists for standard genome sequencing and annotation.</title>
        <authorList>
            <consortium name="The Broad Institute Genomics Platform"/>
            <consortium name="The Broad Institute Genome Sequencing Center for Infectious Disease"/>
            <person name="Wu L."/>
            <person name="Ma J."/>
        </authorList>
    </citation>
    <scope>NUCLEOTIDE SEQUENCE [LARGE SCALE GENOMIC DNA]</scope>
    <source>
        <strain evidence="2">CGMCC 1.12404</strain>
    </source>
</reference>
<gene>
    <name evidence="1" type="ORF">GCM10007416_32240</name>
</gene>
<dbReference type="Proteomes" id="UP000617979">
    <property type="component" value="Unassembled WGS sequence"/>
</dbReference>